<feature type="transmembrane region" description="Helical" evidence="1">
    <location>
        <begin position="181"/>
        <end position="202"/>
    </location>
</feature>
<evidence type="ECO:0000313" key="2">
    <source>
        <dbReference type="EMBL" id="RKR80521.1"/>
    </source>
</evidence>
<keyword evidence="1" id="KW-0812">Transmembrane</keyword>
<dbReference type="AlphaFoldDB" id="A0A495IW12"/>
<dbReference type="EMBL" id="RBKU01000001">
    <property type="protein sequence ID" value="RKR80521.1"/>
    <property type="molecule type" value="Genomic_DNA"/>
</dbReference>
<comment type="caution">
    <text evidence="2">The sequence shown here is derived from an EMBL/GenBank/DDBJ whole genome shotgun (WGS) entry which is preliminary data.</text>
</comment>
<feature type="transmembrane region" description="Helical" evidence="1">
    <location>
        <begin position="150"/>
        <end position="174"/>
    </location>
</feature>
<reference evidence="2 3" key="1">
    <citation type="submission" date="2018-10" db="EMBL/GenBank/DDBJ databases">
        <title>Genomic Encyclopedia of Archaeal and Bacterial Type Strains, Phase II (KMG-II): from individual species to whole genera.</title>
        <authorList>
            <person name="Goeker M."/>
        </authorList>
    </citation>
    <scope>NUCLEOTIDE SEQUENCE [LARGE SCALE GENOMIC DNA]</scope>
    <source>
        <strain evidence="2 3">DSM 18602</strain>
    </source>
</reference>
<keyword evidence="3" id="KW-1185">Reference proteome</keyword>
<evidence type="ECO:0000256" key="1">
    <source>
        <dbReference type="SAM" id="Phobius"/>
    </source>
</evidence>
<proteinExistence type="predicted"/>
<dbReference type="OrthoDB" id="5946463at2"/>
<dbReference type="Pfam" id="PF12730">
    <property type="entry name" value="ABC2_membrane_4"/>
    <property type="match status" value="1"/>
</dbReference>
<gene>
    <name evidence="2" type="ORF">BDD43_0642</name>
</gene>
<dbReference type="CDD" id="cd21809">
    <property type="entry name" value="ABC-2_lan_permease-like"/>
    <property type="match status" value="1"/>
</dbReference>
<evidence type="ECO:0008006" key="4">
    <source>
        <dbReference type="Google" id="ProtNLM"/>
    </source>
</evidence>
<feature type="transmembrane region" description="Helical" evidence="1">
    <location>
        <begin position="222"/>
        <end position="247"/>
    </location>
</feature>
<sequence>MSSFSKIFSAEVIKVKNTFAIFLLVLLALAIPLFVSMEYLKNADKVIIHNSNPWSKGWKRTIIGIAIFAGPCVIIMLNALLMNIEHKTNSWKNLFTLPVSPGIIYLSKLCVSLLILTLFFLFSIFFFFICAAIIGVIIPNSGFFQYSPDIIAMFSIAFRTFISLATVFAIHFWLSFRLKNMFIGMAVGLMLMFFAMMTYPQMETVLFFPYNYGELTVFKYYSYHHIFAIHEILSLALFAMISCGSYWDFTRNFKG</sequence>
<dbReference type="RefSeq" id="WP_121196293.1">
    <property type="nucleotide sequence ID" value="NZ_RBKU01000001.1"/>
</dbReference>
<feature type="transmembrane region" description="Helical" evidence="1">
    <location>
        <begin position="113"/>
        <end position="138"/>
    </location>
</feature>
<accession>A0A495IW12</accession>
<dbReference type="Proteomes" id="UP000268007">
    <property type="component" value="Unassembled WGS sequence"/>
</dbReference>
<name>A0A495IW12_9SPHI</name>
<organism evidence="2 3">
    <name type="scientific">Mucilaginibacter gracilis</name>
    <dbReference type="NCBI Taxonomy" id="423350"/>
    <lineage>
        <taxon>Bacteria</taxon>
        <taxon>Pseudomonadati</taxon>
        <taxon>Bacteroidota</taxon>
        <taxon>Sphingobacteriia</taxon>
        <taxon>Sphingobacteriales</taxon>
        <taxon>Sphingobacteriaceae</taxon>
        <taxon>Mucilaginibacter</taxon>
    </lineage>
</organism>
<keyword evidence="1" id="KW-1133">Transmembrane helix</keyword>
<protein>
    <recommendedName>
        <fullName evidence="4">ABC-2 family transporter</fullName>
    </recommendedName>
</protein>
<feature type="transmembrane region" description="Helical" evidence="1">
    <location>
        <begin position="20"/>
        <end position="40"/>
    </location>
</feature>
<evidence type="ECO:0000313" key="3">
    <source>
        <dbReference type="Proteomes" id="UP000268007"/>
    </source>
</evidence>
<feature type="transmembrane region" description="Helical" evidence="1">
    <location>
        <begin position="61"/>
        <end position="84"/>
    </location>
</feature>
<keyword evidence="1" id="KW-0472">Membrane</keyword>